<comment type="catalytic activity">
    <reaction evidence="20">
        <text>Hydrolysis of proteins, including azocasein, and peptides. Hydrolysis of 5-His-|-Leu-6, 6-Leu-|-Cys-7, 14-Ala-|-Leu-15 and 19-Cys-|-Gly-20 bonds in insulin B chain.</text>
        <dbReference type="EC" id="3.4.24.63"/>
    </reaction>
</comment>
<evidence type="ECO:0000256" key="13">
    <source>
        <dbReference type="ARBA" id="ARBA00022989"/>
    </source>
</evidence>
<evidence type="ECO:0000256" key="18">
    <source>
        <dbReference type="ARBA" id="ARBA00023180"/>
    </source>
</evidence>
<evidence type="ECO:0000256" key="2">
    <source>
        <dbReference type="ARBA" id="ARBA00004613"/>
    </source>
</evidence>
<evidence type="ECO:0000256" key="10">
    <source>
        <dbReference type="ARBA" id="ARBA00022729"/>
    </source>
</evidence>
<feature type="domain" description="Peptidase M12A" evidence="30">
    <location>
        <begin position="631"/>
        <end position="825"/>
    </location>
</feature>
<feature type="binding site" evidence="23">
    <location>
        <position position="134"/>
    </location>
    <ligand>
        <name>Zn(2+)</name>
        <dbReference type="ChEBI" id="CHEBI:29105"/>
        <note>catalytic</note>
    </ligand>
</feature>
<dbReference type="Gene3D" id="2.10.25.10">
    <property type="entry name" value="Laminin"/>
    <property type="match status" value="1"/>
</dbReference>
<name>A0A9W7TNJ4_TRIRA</name>
<evidence type="ECO:0000256" key="26">
    <source>
        <dbReference type="SAM" id="Phobius"/>
    </source>
</evidence>
<evidence type="ECO:0000256" key="15">
    <source>
        <dbReference type="ARBA" id="ARBA00023136"/>
    </source>
</evidence>
<dbReference type="FunFam" id="2.60.120.200:FF:000037">
    <property type="entry name" value="Meprin A subunit"/>
    <property type="match status" value="2"/>
</dbReference>
<keyword evidence="10" id="KW-0732">Signal</keyword>
<evidence type="ECO:0000256" key="23">
    <source>
        <dbReference type="PROSITE-ProRule" id="PRU01211"/>
    </source>
</evidence>
<dbReference type="PRINTS" id="PR00020">
    <property type="entry name" value="MAMDOMAIN"/>
</dbReference>
<evidence type="ECO:0000256" key="21">
    <source>
        <dbReference type="ARBA" id="ARBA00061743"/>
    </source>
</evidence>
<feature type="domain" description="MATH" evidence="29">
    <location>
        <begin position="409"/>
        <end position="570"/>
    </location>
</feature>
<evidence type="ECO:0000259" key="27">
    <source>
        <dbReference type="PROSITE" id="PS50026"/>
    </source>
</evidence>
<keyword evidence="18" id="KW-0325">Glycoprotein</keyword>
<dbReference type="AlphaFoldDB" id="A0A9W7TNJ4"/>
<feature type="binding site" evidence="23">
    <location>
        <position position="724"/>
    </location>
    <ligand>
        <name>Zn(2+)</name>
        <dbReference type="ChEBI" id="CHEBI:29105"/>
        <note>catalytic</note>
    </ligand>
</feature>
<keyword evidence="13 26" id="KW-1133">Transmembrane helix</keyword>
<keyword evidence="17" id="KW-1015">Disulfide bond</keyword>
<dbReference type="GO" id="GO:0008270">
    <property type="term" value="F:zinc ion binding"/>
    <property type="evidence" value="ECO:0007669"/>
    <property type="project" value="UniProtKB-UniRule"/>
</dbReference>
<dbReference type="Gene3D" id="3.40.390.10">
    <property type="entry name" value="Collagenase (Catalytic Domain)"/>
    <property type="match status" value="2"/>
</dbReference>
<dbReference type="PROSITE" id="PS50060">
    <property type="entry name" value="MAM_2"/>
    <property type="match status" value="2"/>
</dbReference>
<evidence type="ECO:0000256" key="19">
    <source>
        <dbReference type="ARBA" id="ARBA00023198"/>
    </source>
</evidence>
<feature type="binding site" evidence="23">
    <location>
        <position position="720"/>
    </location>
    <ligand>
        <name>Zn(2+)</name>
        <dbReference type="ChEBI" id="CHEBI:29105"/>
        <note>catalytic</note>
    </ligand>
</feature>
<dbReference type="InterPro" id="IPR024079">
    <property type="entry name" value="MetalloPept_cat_dom_sf"/>
</dbReference>
<dbReference type="SUPFAM" id="SSF49599">
    <property type="entry name" value="TRAF domain-like"/>
    <property type="match status" value="2"/>
</dbReference>
<feature type="active site" evidence="23">
    <location>
        <position position="721"/>
    </location>
</feature>
<evidence type="ECO:0000256" key="7">
    <source>
        <dbReference type="ARBA" id="ARBA00022670"/>
    </source>
</evidence>
<dbReference type="GO" id="GO:0004222">
    <property type="term" value="F:metalloendopeptidase activity"/>
    <property type="evidence" value="ECO:0007669"/>
    <property type="project" value="UniProtKB-UniRule"/>
</dbReference>
<feature type="binding site" evidence="23">
    <location>
        <position position="144"/>
    </location>
    <ligand>
        <name>Zn(2+)</name>
        <dbReference type="ChEBI" id="CHEBI:29105"/>
        <note>catalytic</note>
    </ligand>
</feature>
<dbReference type="FunFam" id="2.10.25.10:FF:000363">
    <property type="entry name" value="Meprin A subunit"/>
    <property type="match status" value="1"/>
</dbReference>
<keyword evidence="15 26" id="KW-0472">Membrane</keyword>
<dbReference type="SMART" id="SM00137">
    <property type="entry name" value="MAM"/>
    <property type="match status" value="2"/>
</dbReference>
<keyword evidence="11 23" id="KW-0378">Hydrolase</keyword>
<dbReference type="GO" id="GO:0005886">
    <property type="term" value="C:plasma membrane"/>
    <property type="evidence" value="ECO:0007669"/>
    <property type="project" value="UniProtKB-SubCell"/>
</dbReference>
<keyword evidence="19" id="KW-0395">Inflammatory response</keyword>
<dbReference type="Gene3D" id="2.60.210.10">
    <property type="entry name" value="Apoptosis, Tumor Necrosis Factor Receptor Associated Protein 2, Chain A"/>
    <property type="match status" value="2"/>
</dbReference>
<comment type="caution">
    <text evidence="22">Lacks conserved residue(s) required for the propagation of feature annotation.</text>
</comment>
<feature type="domain" description="Peptidase M12A" evidence="30">
    <location>
        <begin position="45"/>
        <end position="239"/>
    </location>
</feature>
<dbReference type="PROSITE" id="PS50144">
    <property type="entry name" value="MATH"/>
    <property type="match status" value="2"/>
</dbReference>
<feature type="binding site" evidence="23">
    <location>
        <position position="138"/>
    </location>
    <ligand>
        <name>Zn(2+)</name>
        <dbReference type="ChEBI" id="CHEBI:29105"/>
        <note>catalytic</note>
    </ligand>
</feature>
<dbReference type="InterPro" id="IPR013320">
    <property type="entry name" value="ConA-like_dom_sf"/>
</dbReference>
<dbReference type="SUPFAM" id="SSF55486">
    <property type="entry name" value="Metalloproteases ('zincins'), catalytic domain"/>
    <property type="match status" value="2"/>
</dbReference>
<evidence type="ECO:0000313" key="31">
    <source>
        <dbReference type="EMBL" id="KAI7799671.1"/>
    </source>
</evidence>
<evidence type="ECO:0000256" key="6">
    <source>
        <dbReference type="ARBA" id="ARBA00022553"/>
    </source>
</evidence>
<evidence type="ECO:0000256" key="4">
    <source>
        <dbReference type="ARBA" id="ARBA00022525"/>
    </source>
</evidence>
<feature type="active site" evidence="23">
    <location>
        <position position="135"/>
    </location>
</feature>
<dbReference type="Pfam" id="PF00629">
    <property type="entry name" value="MAM"/>
    <property type="match status" value="2"/>
</dbReference>
<dbReference type="SUPFAM" id="SSF57196">
    <property type="entry name" value="EGF/Laminin"/>
    <property type="match status" value="1"/>
</dbReference>
<comment type="subunit">
    <text evidence="21">Homotetramer consisting of disulfide-linked beta subunits, or heterotetramer of two alpha and two beta subunits formed by non-covalent association of two disulfide-linked heterodimers. Interacts with MBL2 through its carbohydrate moiety. This interaction may inhibit its catalytic activity. Interacts with TSPAN8.</text>
</comment>
<dbReference type="Pfam" id="PF01400">
    <property type="entry name" value="Astacin"/>
    <property type="match status" value="2"/>
</dbReference>
<dbReference type="InterPro" id="IPR002083">
    <property type="entry name" value="MATH/TRAF_dom"/>
</dbReference>
<comment type="subcellular location">
    <subcellularLocation>
        <location evidence="1">Cell membrane</location>
        <topology evidence="1">Single-pass type I membrane protein</topology>
    </subcellularLocation>
    <subcellularLocation>
        <location evidence="2">Secreted</location>
    </subcellularLocation>
</comment>
<evidence type="ECO:0000259" key="30">
    <source>
        <dbReference type="PROSITE" id="PS51864"/>
    </source>
</evidence>
<feature type="transmembrane region" description="Helical" evidence="26">
    <location>
        <begin position="1234"/>
        <end position="1257"/>
    </location>
</feature>
<dbReference type="Pfam" id="PF00008">
    <property type="entry name" value="EGF"/>
    <property type="match status" value="1"/>
</dbReference>
<dbReference type="PROSITE" id="PS00740">
    <property type="entry name" value="MAM_1"/>
    <property type="match status" value="1"/>
</dbReference>
<dbReference type="EMBL" id="JAFHDT010000015">
    <property type="protein sequence ID" value="KAI7799671.1"/>
    <property type="molecule type" value="Genomic_DNA"/>
</dbReference>
<dbReference type="SUPFAM" id="SSF49899">
    <property type="entry name" value="Concanavalin A-like lectins/glucanases"/>
    <property type="match status" value="2"/>
</dbReference>
<dbReference type="PROSITE" id="PS51864">
    <property type="entry name" value="ASTACIN"/>
    <property type="match status" value="2"/>
</dbReference>
<keyword evidence="3" id="KW-1003">Cell membrane</keyword>
<evidence type="ECO:0000256" key="12">
    <source>
        <dbReference type="ARBA" id="ARBA00022833"/>
    </source>
</evidence>
<evidence type="ECO:0000256" key="5">
    <source>
        <dbReference type="ARBA" id="ARBA00022536"/>
    </source>
</evidence>
<keyword evidence="4" id="KW-0964">Secreted</keyword>
<sequence length="1263" mass="143629">MSGLIIPVSTRIHEVEDDPGFNPFINLGAKTKLIEGDIAIPYGRVGLLNTTYRWKSPIPYILSDSLDLNAKGAVYQAFEMYRLKSCVDFKPYEGEKTYIKFEKRDGCWSYVGDLQNGQVLSLGPGCDHKAVIEHELLHALGFYHMQSRQDRDDYVKIWLDQVIEGLEHNFNKYDDSFVTDLNTPYDYESVMHYRPFAFNKDPSIPTITTNIPEFQYIIGQYLDFSEMDVVRLNRMYNCSSSLTLLDQCTFENINICGMVQSLTDDADWVHLKSSPGSEDHTLSGQCRDLGYTMHFNTATGNAKQSALLESRILYPKRKVQCLQFFYKMTGSTNDRLVIWVKMDDGTGTVRKLKRVQTLWADDDKTWKIAHVSMDVGVKFRYVFQAVRGDPSNSTGGIYIDDISLTETRCPAAVWRIQNFTHILQTADYDTVLNSPRFYSPEGYGYGIQVRPFSSYSDYAGNYTGLYFHLASGDNDIVMQWPAVNRQATVVVMDQDPDIKLRMSSARSLTTDLAISEGKLLWDNPRKFGTYDNNCKCYRGESKGWHSFIKHYDLHRRNYLKNDDLIIFIDFEDLTSLINTEVPVAPKCLILVHVAVGGDADAGELQEDILEINLESQRDLFEGDIVGDPRRNAILDETKRWIFPIPYILTDSLDLNAKGVILQTFEMYRLKSCVDFKPYEGESTYISFTKLDGCWSFVGDLKTGQNVSIGERCDTKAIVEHELLHALGFYHEQSRSDRDDYVKIWWDQIIPGKEHNFNKYEDDFITDLNTPYDYESIMHYRPLSFNKEPDIPTITTTIPSFNNVIGQRLDFSTLDLERLNRMYDCAATHTLLDQCAFEQINICGMIQYEDDDADWVQTLGSADVKDHTLGGKCRDAGYYMTFDTANKPVGHSALLESRILYPKRNQQCLEFFYRMSGGPEDQLAIWVRMDDGTSSVRKVSKVHTIRGDDDESWKIANVNLNVEEKFRYFFQGIAGSTKSSGGIYIDDITLTETSCPNAVWKVQNFTNLLYITPHGDGIKSDPFHNSEGYSYGITVYPNGRLQSSKEFVGITFHLISGENDAVLEWPAMNRQVTITTMDQNPDALLQMSNSRSFTTDDGTWWRKPSTVGEWDVNCNCFRGPEFGWSTFISHDHLRRRDFLKNDNLIITANFDDLTHLIKSEVPVKPTLSTQTTEENFGSPKVRKPRAISDPCQPNPCRNGGLCVSNQGKATCRCTSGQAIVYTGDTCERPHVDGGILGVLIGGVAGMVVLTVAIIAVIYRQQQTL</sequence>
<keyword evidence="16" id="KW-0865">Zymogen</keyword>
<keyword evidence="5 22" id="KW-0245">EGF-like domain</keyword>
<dbReference type="PANTHER" id="PTHR10127:SF824">
    <property type="entry name" value="MEPRIN A SUBUNIT ALPHA"/>
    <property type="match status" value="1"/>
</dbReference>
<dbReference type="GO" id="GO:0005576">
    <property type="term" value="C:extracellular region"/>
    <property type="evidence" value="ECO:0007669"/>
    <property type="project" value="UniProtKB-SubCell"/>
</dbReference>
<dbReference type="PROSITE" id="PS50026">
    <property type="entry name" value="EGF_3"/>
    <property type="match status" value="1"/>
</dbReference>
<dbReference type="SMART" id="SM00235">
    <property type="entry name" value="ZnMc"/>
    <property type="match status" value="2"/>
</dbReference>
<organism evidence="31 32">
    <name type="scientific">Triplophysa rosa</name>
    <name type="common">Cave loach</name>
    <dbReference type="NCBI Taxonomy" id="992332"/>
    <lineage>
        <taxon>Eukaryota</taxon>
        <taxon>Metazoa</taxon>
        <taxon>Chordata</taxon>
        <taxon>Craniata</taxon>
        <taxon>Vertebrata</taxon>
        <taxon>Euteleostomi</taxon>
        <taxon>Actinopterygii</taxon>
        <taxon>Neopterygii</taxon>
        <taxon>Teleostei</taxon>
        <taxon>Ostariophysi</taxon>
        <taxon>Cypriniformes</taxon>
        <taxon>Nemacheilidae</taxon>
        <taxon>Triplophysa</taxon>
    </lineage>
</organism>
<keyword evidence="32" id="KW-1185">Reference proteome</keyword>
<dbReference type="SMART" id="SM00061">
    <property type="entry name" value="MATH"/>
    <property type="match status" value="2"/>
</dbReference>
<dbReference type="GO" id="GO:0006954">
    <property type="term" value="P:inflammatory response"/>
    <property type="evidence" value="ECO:0007669"/>
    <property type="project" value="UniProtKB-KW"/>
</dbReference>
<evidence type="ECO:0000256" key="11">
    <source>
        <dbReference type="ARBA" id="ARBA00022801"/>
    </source>
</evidence>
<keyword evidence="12 23" id="KW-0862">Zinc</keyword>
<proteinExistence type="predicted"/>
<evidence type="ECO:0000256" key="24">
    <source>
        <dbReference type="RuleBase" id="RU361183"/>
    </source>
</evidence>
<dbReference type="InterPro" id="IPR000742">
    <property type="entry name" value="EGF"/>
</dbReference>
<evidence type="ECO:0000259" key="29">
    <source>
        <dbReference type="PROSITE" id="PS50144"/>
    </source>
</evidence>
<dbReference type="CDD" id="cd00054">
    <property type="entry name" value="EGF_CA"/>
    <property type="match status" value="1"/>
</dbReference>
<keyword evidence="6" id="KW-0597">Phosphoprotein</keyword>
<evidence type="ECO:0000256" key="8">
    <source>
        <dbReference type="ARBA" id="ARBA00022692"/>
    </source>
</evidence>
<feature type="domain" description="EGF-like" evidence="27">
    <location>
        <begin position="1186"/>
        <end position="1226"/>
    </location>
</feature>
<evidence type="ECO:0000256" key="22">
    <source>
        <dbReference type="PROSITE-ProRule" id="PRU00076"/>
    </source>
</evidence>
<dbReference type="PRINTS" id="PR00480">
    <property type="entry name" value="ASTACIN"/>
</dbReference>
<evidence type="ECO:0000256" key="9">
    <source>
        <dbReference type="ARBA" id="ARBA00022723"/>
    </source>
</evidence>
<gene>
    <name evidence="31" type="ORF">IRJ41_008902</name>
</gene>
<evidence type="ECO:0000256" key="3">
    <source>
        <dbReference type="ARBA" id="ARBA00022475"/>
    </source>
</evidence>
<keyword evidence="14 23" id="KW-0482">Metalloprotease</keyword>
<feature type="binding site" evidence="23">
    <location>
        <position position="730"/>
    </location>
    <ligand>
        <name>Zn(2+)</name>
        <dbReference type="ChEBI" id="CHEBI:29105"/>
        <note>catalytic</note>
    </ligand>
</feature>
<keyword evidence="9 23" id="KW-0479">Metal-binding</keyword>
<evidence type="ECO:0000256" key="25">
    <source>
        <dbReference type="SAM" id="MobiDB-lite"/>
    </source>
</evidence>
<dbReference type="PANTHER" id="PTHR10127">
    <property type="entry name" value="DISCOIDIN, CUB, EGF, LAMININ , AND ZINC METALLOPROTEASE DOMAIN CONTAINING"/>
    <property type="match status" value="1"/>
</dbReference>
<evidence type="ECO:0000256" key="20">
    <source>
        <dbReference type="ARBA" id="ARBA00051946"/>
    </source>
</evidence>
<dbReference type="GO" id="GO:0006508">
    <property type="term" value="P:proteolysis"/>
    <property type="evidence" value="ECO:0007669"/>
    <property type="project" value="UniProtKB-KW"/>
</dbReference>
<dbReference type="Pfam" id="PF22486">
    <property type="entry name" value="MATH_2"/>
    <property type="match status" value="2"/>
</dbReference>
<evidence type="ECO:0000256" key="17">
    <source>
        <dbReference type="ARBA" id="ARBA00023157"/>
    </source>
</evidence>
<feature type="domain" description="MAM" evidence="28">
    <location>
        <begin position="246"/>
        <end position="411"/>
    </location>
</feature>
<keyword evidence="7 23" id="KW-0645">Protease</keyword>
<comment type="cofactor">
    <cofactor evidence="23 24">
        <name>Zn(2+)</name>
        <dbReference type="ChEBI" id="CHEBI:29105"/>
    </cofactor>
    <text evidence="23 24">Binds 1 zinc ion per subunit.</text>
</comment>
<feature type="domain" description="MAM" evidence="28">
    <location>
        <begin position="832"/>
        <end position="996"/>
    </location>
</feature>
<dbReference type="InterPro" id="IPR008974">
    <property type="entry name" value="TRAF-like"/>
</dbReference>
<dbReference type="InterPro" id="IPR006026">
    <property type="entry name" value="Peptidase_Metallo"/>
</dbReference>
<dbReference type="Proteomes" id="UP001059041">
    <property type="component" value="Linkage Group LG15"/>
</dbReference>
<keyword evidence="8 26" id="KW-0812">Transmembrane</keyword>
<dbReference type="InterPro" id="IPR000998">
    <property type="entry name" value="MAM_dom"/>
</dbReference>
<protein>
    <recommendedName>
        <fullName evidence="24">Metalloendopeptidase</fullName>
        <ecNumber evidence="24">3.4.24.-</ecNumber>
    </recommendedName>
</protein>
<dbReference type="Gene3D" id="2.60.120.200">
    <property type="match status" value="2"/>
</dbReference>
<evidence type="ECO:0000313" key="32">
    <source>
        <dbReference type="Proteomes" id="UP001059041"/>
    </source>
</evidence>
<dbReference type="EC" id="3.4.24.-" evidence="24"/>
<accession>A0A9W7TNJ4</accession>
<feature type="domain" description="MATH" evidence="29">
    <location>
        <begin position="994"/>
        <end position="1149"/>
    </location>
</feature>
<dbReference type="FunFam" id="3.40.390.10:FF:000015">
    <property type="entry name" value="Meprin A subunit"/>
    <property type="match status" value="2"/>
</dbReference>
<evidence type="ECO:0000256" key="1">
    <source>
        <dbReference type="ARBA" id="ARBA00004251"/>
    </source>
</evidence>
<evidence type="ECO:0000259" key="28">
    <source>
        <dbReference type="PROSITE" id="PS50060"/>
    </source>
</evidence>
<evidence type="ECO:0000256" key="16">
    <source>
        <dbReference type="ARBA" id="ARBA00023145"/>
    </source>
</evidence>
<dbReference type="CDD" id="cd06263">
    <property type="entry name" value="MAM"/>
    <property type="match status" value="2"/>
</dbReference>
<reference evidence="31" key="1">
    <citation type="submission" date="2021-02" db="EMBL/GenBank/DDBJ databases">
        <title>Comparative genomics reveals that relaxation of natural selection precedes convergent phenotypic evolution of cavefish.</title>
        <authorList>
            <person name="Peng Z."/>
        </authorList>
    </citation>
    <scope>NUCLEOTIDE SEQUENCE</scope>
    <source>
        <tissue evidence="31">Muscle</tissue>
    </source>
</reference>
<comment type="caution">
    <text evidence="31">The sequence shown here is derived from an EMBL/GenBank/DDBJ whole genome shotgun (WGS) entry which is preliminary data.</text>
</comment>
<dbReference type="InterPro" id="IPR001506">
    <property type="entry name" value="Peptidase_M12A"/>
</dbReference>
<dbReference type="FunFam" id="2.60.210.10:FF:000009">
    <property type="entry name" value="Meprin A subunit"/>
    <property type="match status" value="2"/>
</dbReference>
<feature type="region of interest" description="Disordered" evidence="25">
    <location>
        <begin position="1166"/>
        <end position="1185"/>
    </location>
</feature>
<evidence type="ECO:0000256" key="14">
    <source>
        <dbReference type="ARBA" id="ARBA00023049"/>
    </source>
</evidence>